<reference evidence="2" key="1">
    <citation type="submission" date="2020-10" db="EMBL/GenBank/DDBJ databases">
        <authorList>
            <person name="Gilroy R."/>
        </authorList>
    </citation>
    <scope>NUCLEOTIDE SEQUENCE</scope>
    <source>
        <strain evidence="2">ChiSjej6B24-2974</strain>
    </source>
</reference>
<feature type="transmembrane region" description="Helical" evidence="1">
    <location>
        <begin position="80"/>
        <end position="101"/>
    </location>
</feature>
<evidence type="ECO:0000313" key="3">
    <source>
        <dbReference type="Proteomes" id="UP000824260"/>
    </source>
</evidence>
<reference evidence="2" key="2">
    <citation type="journal article" date="2021" name="PeerJ">
        <title>Extensive microbial diversity within the chicken gut microbiome revealed by metagenomics and culture.</title>
        <authorList>
            <person name="Gilroy R."/>
            <person name="Ravi A."/>
            <person name="Getino M."/>
            <person name="Pursley I."/>
            <person name="Horton D.L."/>
            <person name="Alikhan N.F."/>
            <person name="Baker D."/>
            <person name="Gharbi K."/>
            <person name="Hall N."/>
            <person name="Watson M."/>
            <person name="Adriaenssens E.M."/>
            <person name="Foster-Nyarko E."/>
            <person name="Jarju S."/>
            <person name="Secka A."/>
            <person name="Antonio M."/>
            <person name="Oren A."/>
            <person name="Chaudhuri R.R."/>
            <person name="La Ragione R."/>
            <person name="Hildebrand F."/>
            <person name="Pallen M.J."/>
        </authorList>
    </citation>
    <scope>NUCLEOTIDE SEQUENCE</scope>
    <source>
        <strain evidence="2">ChiSjej6B24-2974</strain>
    </source>
</reference>
<evidence type="ECO:0000256" key="1">
    <source>
        <dbReference type="SAM" id="Phobius"/>
    </source>
</evidence>
<protein>
    <submittedName>
        <fullName evidence="2">DUF4956 domain-containing protein</fullName>
    </submittedName>
</protein>
<keyword evidence="1" id="KW-1133">Transmembrane helix</keyword>
<dbReference type="EMBL" id="DVFZ01000075">
    <property type="protein sequence ID" value="HIQ82937.1"/>
    <property type="molecule type" value="Genomic_DNA"/>
</dbReference>
<name>A0A9D0ZMI3_9FIRM</name>
<proteinExistence type="predicted"/>
<accession>A0A9D0ZMI3</accession>
<dbReference type="Pfam" id="PF16316">
    <property type="entry name" value="DUF4956"/>
    <property type="match status" value="1"/>
</dbReference>
<keyword evidence="1" id="KW-0812">Transmembrane</keyword>
<dbReference type="Proteomes" id="UP000824260">
    <property type="component" value="Unassembled WGS sequence"/>
</dbReference>
<gene>
    <name evidence="2" type="ORF">IAA52_07520</name>
</gene>
<keyword evidence="1" id="KW-0472">Membrane</keyword>
<sequence length="194" mass="21113">MIAFAYMFRSVYTRGFAVTLALLPVVVQSVICIVNGNLGTGVAVMGAFSLVRFRSAPGGAREICSVFLAMAAGLAAGTGYLVLALALAAGVSLLSALLLLARFGEMPSRHKALKITIPESLDYTGVFDDIFRRYTSRCELVSVRTTNMGSLYRLQYHILMRSGAHEKEFIDELRCRNGNLEIALGRMAAEHEEL</sequence>
<dbReference type="InterPro" id="IPR032531">
    <property type="entry name" value="DUF4956"/>
</dbReference>
<dbReference type="AlphaFoldDB" id="A0A9D0ZMI3"/>
<comment type="caution">
    <text evidence="2">The sequence shown here is derived from an EMBL/GenBank/DDBJ whole genome shotgun (WGS) entry which is preliminary data.</text>
</comment>
<evidence type="ECO:0000313" key="2">
    <source>
        <dbReference type="EMBL" id="HIQ82937.1"/>
    </source>
</evidence>
<organism evidence="2 3">
    <name type="scientific">Candidatus Pullichristensenella stercorigallinarum</name>
    <dbReference type="NCBI Taxonomy" id="2840909"/>
    <lineage>
        <taxon>Bacteria</taxon>
        <taxon>Bacillati</taxon>
        <taxon>Bacillota</taxon>
        <taxon>Clostridia</taxon>
        <taxon>Candidatus Pullichristensenella</taxon>
    </lineage>
</organism>